<dbReference type="InterPro" id="IPR001478">
    <property type="entry name" value="PDZ"/>
</dbReference>
<dbReference type="RefSeq" id="WP_374188815.1">
    <property type="nucleotide sequence ID" value="NZ_JADZHC010000059.1"/>
</dbReference>
<dbReference type="GO" id="GO:0008233">
    <property type="term" value="F:peptidase activity"/>
    <property type="evidence" value="ECO:0007669"/>
    <property type="project" value="UniProtKB-KW"/>
</dbReference>
<gene>
    <name evidence="3" type="ORF">NCTC10738_03088</name>
</gene>
<dbReference type="SMART" id="SM00228">
    <property type="entry name" value="PDZ"/>
    <property type="match status" value="1"/>
</dbReference>
<dbReference type="AlphaFoldDB" id="A0A380BFG2"/>
<dbReference type="Pfam" id="PF17899">
    <property type="entry name" value="Peptidase_M61_N"/>
    <property type="match status" value="1"/>
</dbReference>
<keyword evidence="1" id="KW-0732">Signal</keyword>
<keyword evidence="4" id="KW-1185">Reference proteome</keyword>
<sequence>MKSAVLSIISYSSLLTTLGMASSAWADVDYQIDLKSPEHHLAQVKVTFPQHSGQQLKVNLPVWRTGKYQVLPLADGVRRFHAMDEQGNSLPWKRSASGEWTVVLSKPTAVTVSYQLYANELGQRVRHIDASHAFLDASGVFMYSPEFRQEPLKVTMDVPADWRSYSGMAAADKPHSFVAANYDVLVDSPIETGLSQHRAFKADGKQYELVVWGEGNYDLEQIEADLGKLSCTAAAIWDDYPFERYVYMVHATSGARGATEHLNSTIIQLPRFNFRERQDYLRFISTASHEFIHTWNVKAYRPEGLVPYDYQQENMTELLWMAEGSTSYFQNQLLLRAGIMTPKEFMEDLAKRVNANQHKPGREIQSVAEASAGQWVSTGGDYAINHSVNIYSEGYLTSLALDFSLLQDTDKEVSYRDVHRSLYREHKVPKGYNVTDVKRILKNLSGKDYEPWWQSHVNAPLVLDFDKLLSQAGLKTAYGQDSKEQAFAGMTLTSGSLVLQSVERGGPAWQAGIVAGDQLLAINGLKVSAEGYAKRLADFNAGDELTVTLFHDDKLIERRVTLASEQSGKLQIKPKERVSRAQKAFFKAWLGIDWPFDAQGNYKS</sequence>
<dbReference type="Gene3D" id="1.10.390.10">
    <property type="entry name" value="Neutral Protease Domain 2"/>
    <property type="match status" value="1"/>
</dbReference>
<reference evidence="3 4" key="1">
    <citation type="submission" date="2018-06" db="EMBL/GenBank/DDBJ databases">
        <authorList>
            <consortium name="Pathogen Informatics"/>
            <person name="Doyle S."/>
        </authorList>
    </citation>
    <scope>NUCLEOTIDE SEQUENCE [LARGE SCALE GENOMIC DNA]</scope>
    <source>
        <strain evidence="3 4">NCTC10738</strain>
    </source>
</reference>
<evidence type="ECO:0000313" key="4">
    <source>
        <dbReference type="Proteomes" id="UP000254069"/>
    </source>
</evidence>
<dbReference type="InterPro" id="IPR040756">
    <property type="entry name" value="Peptidase_M61_N"/>
</dbReference>
<feature type="chain" id="PRO_5016748323" evidence="1">
    <location>
        <begin position="27"/>
        <end position="604"/>
    </location>
</feature>
<proteinExistence type="predicted"/>
<organism evidence="3 4">
    <name type="scientific">Shewanella algae</name>
    <dbReference type="NCBI Taxonomy" id="38313"/>
    <lineage>
        <taxon>Bacteria</taxon>
        <taxon>Pseudomonadati</taxon>
        <taxon>Pseudomonadota</taxon>
        <taxon>Gammaproteobacteria</taxon>
        <taxon>Alteromonadales</taxon>
        <taxon>Shewanellaceae</taxon>
        <taxon>Shewanella</taxon>
    </lineage>
</organism>
<dbReference type="EMBL" id="UGYO01000002">
    <property type="protein sequence ID" value="SUJ00159.1"/>
    <property type="molecule type" value="Genomic_DNA"/>
</dbReference>
<dbReference type="Pfam" id="PF05299">
    <property type="entry name" value="Peptidase_M61"/>
    <property type="match status" value="1"/>
</dbReference>
<dbReference type="Pfam" id="PF17820">
    <property type="entry name" value="PDZ_6"/>
    <property type="match status" value="1"/>
</dbReference>
<dbReference type="Proteomes" id="UP000254069">
    <property type="component" value="Unassembled WGS sequence"/>
</dbReference>
<dbReference type="Gene3D" id="2.30.42.10">
    <property type="match status" value="1"/>
</dbReference>
<name>A0A380BFG2_9GAMM</name>
<dbReference type="Gene3D" id="2.60.40.3650">
    <property type="match status" value="1"/>
</dbReference>
<evidence type="ECO:0000313" key="3">
    <source>
        <dbReference type="EMBL" id="SUJ00159.1"/>
    </source>
</evidence>
<feature type="signal peptide" evidence="1">
    <location>
        <begin position="1"/>
        <end position="26"/>
    </location>
</feature>
<dbReference type="GO" id="GO:0006508">
    <property type="term" value="P:proteolysis"/>
    <property type="evidence" value="ECO:0007669"/>
    <property type="project" value="UniProtKB-KW"/>
</dbReference>
<protein>
    <submittedName>
        <fullName evidence="3">Predicted protease with the C-terminal PDZ domain</fullName>
    </submittedName>
</protein>
<evidence type="ECO:0000259" key="2">
    <source>
        <dbReference type="PROSITE" id="PS50106"/>
    </source>
</evidence>
<dbReference type="InterPro" id="IPR041489">
    <property type="entry name" value="PDZ_6"/>
</dbReference>
<keyword evidence="3" id="KW-0378">Hydrolase</keyword>
<dbReference type="InterPro" id="IPR027268">
    <property type="entry name" value="Peptidase_M4/M1_CTD_sf"/>
</dbReference>
<dbReference type="PIRSF" id="PIRSF016493">
    <property type="entry name" value="Glycyl_aminpptds"/>
    <property type="match status" value="1"/>
</dbReference>
<dbReference type="InterPro" id="IPR024191">
    <property type="entry name" value="Peptidase_M61"/>
</dbReference>
<feature type="domain" description="PDZ" evidence="2">
    <location>
        <begin position="475"/>
        <end position="528"/>
    </location>
</feature>
<keyword evidence="3" id="KW-0645">Protease</keyword>
<dbReference type="InterPro" id="IPR036034">
    <property type="entry name" value="PDZ_sf"/>
</dbReference>
<dbReference type="PROSITE" id="PS50106">
    <property type="entry name" value="PDZ"/>
    <property type="match status" value="1"/>
</dbReference>
<dbReference type="SUPFAM" id="SSF55486">
    <property type="entry name" value="Metalloproteases ('zincins'), catalytic domain"/>
    <property type="match status" value="1"/>
</dbReference>
<accession>A0A380BFG2</accession>
<evidence type="ECO:0000256" key="1">
    <source>
        <dbReference type="SAM" id="SignalP"/>
    </source>
</evidence>
<dbReference type="SUPFAM" id="SSF50156">
    <property type="entry name" value="PDZ domain-like"/>
    <property type="match status" value="1"/>
</dbReference>
<dbReference type="InterPro" id="IPR007963">
    <property type="entry name" value="Peptidase_M61_catalytic"/>
</dbReference>